<keyword evidence="1" id="KW-0812">Transmembrane</keyword>
<dbReference type="STRING" id="629741.GCWU000324_02142"/>
<accession>C4GJB9</accession>
<gene>
    <name evidence="2" type="ORF">GCWU000324_02142</name>
</gene>
<evidence type="ECO:0000256" key="1">
    <source>
        <dbReference type="SAM" id="Phobius"/>
    </source>
</evidence>
<name>C4GJB9_9NEIS</name>
<dbReference type="EMBL" id="ACJW02000003">
    <property type="protein sequence ID" value="EEP67891.1"/>
    <property type="molecule type" value="Genomic_DNA"/>
</dbReference>
<dbReference type="Proteomes" id="UP000003009">
    <property type="component" value="Unassembled WGS sequence"/>
</dbReference>
<keyword evidence="1" id="KW-1133">Transmembrane helix</keyword>
<evidence type="ECO:0000313" key="2">
    <source>
        <dbReference type="EMBL" id="EEP67891.1"/>
    </source>
</evidence>
<comment type="caution">
    <text evidence="2">The sequence shown here is derived from an EMBL/GenBank/DDBJ whole genome shotgun (WGS) entry which is preliminary data.</text>
</comment>
<dbReference type="HOGENOM" id="CLU_3118784_0_0_4"/>
<proteinExistence type="predicted"/>
<evidence type="ECO:0000313" key="3">
    <source>
        <dbReference type="Proteomes" id="UP000003009"/>
    </source>
</evidence>
<reference evidence="2" key="1">
    <citation type="submission" date="2009-04" db="EMBL/GenBank/DDBJ databases">
        <authorList>
            <person name="Weinstock G."/>
            <person name="Sodergren E."/>
            <person name="Clifton S."/>
            <person name="Fulton L."/>
            <person name="Fulton B."/>
            <person name="Courtney L."/>
            <person name="Fronick C."/>
            <person name="Harrison M."/>
            <person name="Strong C."/>
            <person name="Farmer C."/>
            <person name="Delahaunty K."/>
            <person name="Markovic C."/>
            <person name="Hall O."/>
            <person name="Minx P."/>
            <person name="Tomlinson C."/>
            <person name="Mitreva M."/>
            <person name="Nelson J."/>
            <person name="Hou S."/>
            <person name="Wollam A."/>
            <person name="Pepin K.H."/>
            <person name="Johnson M."/>
            <person name="Bhonagiri V."/>
            <person name="Nash W.E."/>
            <person name="Warren W."/>
            <person name="Chinwalla A."/>
            <person name="Mardis E.R."/>
            <person name="Wilson R.K."/>
        </authorList>
    </citation>
    <scope>NUCLEOTIDE SEQUENCE [LARGE SCALE GENOMIC DNA]</scope>
    <source>
        <strain evidence="2">ATCC 51147</strain>
    </source>
</reference>
<dbReference type="AlphaFoldDB" id="C4GJB9"/>
<sequence>MCWGWRGKPENGLGDYGWQLRRFNHASRADGYLLFFVSWFSGCFWSVGAA</sequence>
<keyword evidence="3" id="KW-1185">Reference proteome</keyword>
<protein>
    <submittedName>
        <fullName evidence="2">Uncharacterized protein</fullName>
    </submittedName>
</protein>
<feature type="transmembrane region" description="Helical" evidence="1">
    <location>
        <begin position="31"/>
        <end position="48"/>
    </location>
</feature>
<keyword evidence="1" id="KW-0472">Membrane</keyword>
<organism evidence="2 3">
    <name type="scientific">Kingella oralis ATCC 51147</name>
    <dbReference type="NCBI Taxonomy" id="629741"/>
    <lineage>
        <taxon>Bacteria</taxon>
        <taxon>Pseudomonadati</taxon>
        <taxon>Pseudomonadota</taxon>
        <taxon>Betaproteobacteria</taxon>
        <taxon>Neisseriales</taxon>
        <taxon>Neisseriaceae</taxon>
        <taxon>Kingella</taxon>
    </lineage>
</organism>